<reference evidence="2 3" key="1">
    <citation type="submission" date="2015-07" db="EMBL/GenBank/DDBJ databases">
        <title>The genome of Dufourea novaeangliae.</title>
        <authorList>
            <person name="Pan H."/>
            <person name="Kapheim K."/>
        </authorList>
    </citation>
    <scope>NUCLEOTIDE SEQUENCE [LARGE SCALE GENOMIC DNA]</scope>
    <source>
        <strain evidence="2">0120121106</strain>
        <tissue evidence="2">Whole body</tissue>
    </source>
</reference>
<feature type="compositionally biased region" description="Polar residues" evidence="1">
    <location>
        <begin position="1"/>
        <end position="34"/>
    </location>
</feature>
<dbReference type="AlphaFoldDB" id="A0A154NWS2"/>
<evidence type="ECO:0000256" key="1">
    <source>
        <dbReference type="SAM" id="MobiDB-lite"/>
    </source>
</evidence>
<protein>
    <submittedName>
        <fullName evidence="2">Uncharacterized protein</fullName>
    </submittedName>
</protein>
<dbReference type="EMBL" id="KQ434775">
    <property type="protein sequence ID" value="KZC04043.1"/>
    <property type="molecule type" value="Genomic_DNA"/>
</dbReference>
<keyword evidence="3" id="KW-1185">Reference proteome</keyword>
<organism evidence="2 3">
    <name type="scientific">Dufourea novaeangliae</name>
    <name type="common">Sweat bee</name>
    <dbReference type="NCBI Taxonomy" id="178035"/>
    <lineage>
        <taxon>Eukaryota</taxon>
        <taxon>Metazoa</taxon>
        <taxon>Ecdysozoa</taxon>
        <taxon>Arthropoda</taxon>
        <taxon>Hexapoda</taxon>
        <taxon>Insecta</taxon>
        <taxon>Pterygota</taxon>
        <taxon>Neoptera</taxon>
        <taxon>Endopterygota</taxon>
        <taxon>Hymenoptera</taxon>
        <taxon>Apocrita</taxon>
        <taxon>Aculeata</taxon>
        <taxon>Apoidea</taxon>
        <taxon>Anthophila</taxon>
        <taxon>Halictidae</taxon>
        <taxon>Rophitinae</taxon>
        <taxon>Dufourea</taxon>
    </lineage>
</organism>
<gene>
    <name evidence="2" type="ORF">WN55_03828</name>
</gene>
<feature type="region of interest" description="Disordered" evidence="1">
    <location>
        <begin position="1"/>
        <end position="65"/>
    </location>
</feature>
<evidence type="ECO:0000313" key="2">
    <source>
        <dbReference type="EMBL" id="KZC04043.1"/>
    </source>
</evidence>
<name>A0A154NWS2_DUFNO</name>
<proteinExistence type="predicted"/>
<evidence type="ECO:0000313" key="3">
    <source>
        <dbReference type="Proteomes" id="UP000076502"/>
    </source>
</evidence>
<dbReference type="Proteomes" id="UP000076502">
    <property type="component" value="Unassembled WGS sequence"/>
</dbReference>
<accession>A0A154NWS2</accession>
<sequence length="65" mass="7199">MSPSLQTPLNSQHQRNNSRNPTKSYTISLPGNRSATKHKFIEIPNKGPPAFPSKHEQIEGFADLG</sequence>